<dbReference type="EMBL" id="SLZZ01000006">
    <property type="protein sequence ID" value="TCS80321.1"/>
    <property type="molecule type" value="Genomic_DNA"/>
</dbReference>
<dbReference type="AlphaFoldDB" id="A0A4R3KCF9"/>
<organism evidence="2 3">
    <name type="scientific">Muricomes intestini</name>
    <dbReference type="NCBI Taxonomy" id="1796634"/>
    <lineage>
        <taxon>Bacteria</taxon>
        <taxon>Bacillati</taxon>
        <taxon>Bacillota</taxon>
        <taxon>Clostridia</taxon>
        <taxon>Lachnospirales</taxon>
        <taxon>Lachnospiraceae</taxon>
        <taxon>Muricomes</taxon>
    </lineage>
</organism>
<reference evidence="2 3" key="1">
    <citation type="submission" date="2019-03" db="EMBL/GenBank/DDBJ databases">
        <title>Genomic Encyclopedia of Type Strains, Phase IV (KMG-IV): sequencing the most valuable type-strain genomes for metagenomic binning, comparative biology and taxonomic classification.</title>
        <authorList>
            <person name="Goeker M."/>
        </authorList>
    </citation>
    <scope>NUCLEOTIDE SEQUENCE [LARGE SCALE GENOMIC DNA]</scope>
    <source>
        <strain evidence="2 3">DSM 29489</strain>
    </source>
</reference>
<sequence>MIYYESSLKFGITIFSALDAQANLTMALGYNKPDDIPVTLPTIMQKIIDDIVDVYATGQHQEVMEELDKLYKRYPKVKDVVDIDKPHGLSEEKCVALICIYSLHNKLTAIEMQDVYFKGCRDCVGYLKRINML</sequence>
<feature type="domain" description="DUF6664" evidence="1">
    <location>
        <begin position="59"/>
        <end position="132"/>
    </location>
</feature>
<gene>
    <name evidence="2" type="ORF">EDD59_106147</name>
</gene>
<keyword evidence="3" id="KW-1185">Reference proteome</keyword>
<dbReference type="InterPro" id="IPR046605">
    <property type="entry name" value="DUF6664"/>
</dbReference>
<comment type="caution">
    <text evidence="2">The sequence shown here is derived from an EMBL/GenBank/DDBJ whole genome shotgun (WGS) entry which is preliminary data.</text>
</comment>
<name>A0A4R3KCF9_9FIRM</name>
<proteinExistence type="predicted"/>
<evidence type="ECO:0000313" key="2">
    <source>
        <dbReference type="EMBL" id="TCS80321.1"/>
    </source>
</evidence>
<accession>A0A4R3KCF9</accession>
<evidence type="ECO:0000259" key="1">
    <source>
        <dbReference type="Pfam" id="PF20369"/>
    </source>
</evidence>
<dbReference type="Pfam" id="PF20369">
    <property type="entry name" value="DUF6664"/>
    <property type="match status" value="1"/>
</dbReference>
<protein>
    <recommendedName>
        <fullName evidence="1">DUF6664 domain-containing protein</fullName>
    </recommendedName>
</protein>
<evidence type="ECO:0000313" key="3">
    <source>
        <dbReference type="Proteomes" id="UP000295726"/>
    </source>
</evidence>
<dbReference type="Proteomes" id="UP000295726">
    <property type="component" value="Unassembled WGS sequence"/>
</dbReference>